<feature type="region of interest" description="Disordered" evidence="1">
    <location>
        <begin position="276"/>
        <end position="321"/>
    </location>
</feature>
<comment type="caution">
    <text evidence="3">The sequence shown here is derived from an EMBL/GenBank/DDBJ whole genome shotgun (WGS) entry which is preliminary data.</text>
</comment>
<keyword evidence="2" id="KW-0812">Transmembrane</keyword>
<accession>A0A553QWE7</accession>
<feature type="compositionally biased region" description="Basic and acidic residues" evidence="1">
    <location>
        <begin position="309"/>
        <end position="318"/>
    </location>
</feature>
<reference evidence="3 4" key="1">
    <citation type="journal article" date="2019" name="Sci. Data">
        <title>Hybrid genome assembly and annotation of Danionella translucida.</title>
        <authorList>
            <person name="Kadobianskyi M."/>
            <person name="Schulze L."/>
            <person name="Schuelke M."/>
            <person name="Judkewitz B."/>
        </authorList>
    </citation>
    <scope>NUCLEOTIDE SEQUENCE [LARGE SCALE GENOMIC DNA]</scope>
    <source>
        <strain evidence="3 4">Bolton</strain>
    </source>
</reference>
<feature type="compositionally biased region" description="Basic and acidic residues" evidence="1">
    <location>
        <begin position="282"/>
        <end position="291"/>
    </location>
</feature>
<sequence length="785" mass="88576">MSGVHWSHEEVESYEDRQVQSTQTLGVRVKQLSSCQMTISPYPTQVYMWELTGVSSNRCIGLNKRELGGRAGGWRELDYKEVFDQRSYRLKEEWKDCRQEVKLLSHLVAVLPLKEHRFEAVTPADLRSQGTFVHFKEGAFLVYFMHNGHRRNQKDPICSCVKADVEVCIVQWQELTLWSHPWLQRRFPTRHIMQSFPSLMATTATSENTSVSLRFLGLAILAITAPMMKASMMQPTMHCNTTAITARGQASRNAAMKLLTCWKQRSSVSVMLLPESSVGPRVAREEGTDKGGEEDDAEAAMSQKAKPKRSQESKKERVNTTNIQRQRMSTHVVKRSVRYRWPLSLMLTKVTLQRPSLPTKRRRGRRDWRRRLRSGEGEREVHFPPRLYSTERRARPSHSTPSFLFFLIIILLIILIPFSAPSSIAVMMNIENIAIAVGRRKSSRARGRSIVALCQPHDFLLIQRTVYDGTEAPLHPSSTHFGSPLFLHKKNEAFKSVCGAGLKLVMSLKMDRDRHQIQDQEKGSIALPAGSPENTPQLHYIDPMCVRVRRIECSLLVFSGSVSAEYVLAGALQMCRSVFVGPVQMCVGTQFSADYRVSSSCGDGVIIFALCLSPSKSLSLFHPEPPFPQAVFIPPFTADRQLMNERSGLRRTITSTPAQSFFSSVFRGASRGEPLMNHTNKDSFQDDFCAGFSRKPHFLPIGLNPLNVPGLTLLQQPLVNPSCSGSPHVPGTFFSICLCLRDPQQGFDLHSCYNHEKDGTLTEGLGHFMMLLRDNEKPTRRGAVK</sequence>
<evidence type="ECO:0000256" key="2">
    <source>
        <dbReference type="SAM" id="Phobius"/>
    </source>
</evidence>
<feature type="transmembrane region" description="Helical" evidence="2">
    <location>
        <begin position="402"/>
        <end position="420"/>
    </location>
</feature>
<dbReference type="AlphaFoldDB" id="A0A553QWE7"/>
<evidence type="ECO:0000313" key="4">
    <source>
        <dbReference type="Proteomes" id="UP000316079"/>
    </source>
</evidence>
<organism evidence="3 4">
    <name type="scientific">Danionella cerebrum</name>
    <dbReference type="NCBI Taxonomy" id="2873325"/>
    <lineage>
        <taxon>Eukaryota</taxon>
        <taxon>Metazoa</taxon>
        <taxon>Chordata</taxon>
        <taxon>Craniata</taxon>
        <taxon>Vertebrata</taxon>
        <taxon>Euteleostomi</taxon>
        <taxon>Actinopterygii</taxon>
        <taxon>Neopterygii</taxon>
        <taxon>Teleostei</taxon>
        <taxon>Ostariophysi</taxon>
        <taxon>Cypriniformes</taxon>
        <taxon>Danionidae</taxon>
        <taxon>Danioninae</taxon>
        <taxon>Danionella</taxon>
    </lineage>
</organism>
<protein>
    <submittedName>
        <fullName evidence="3">Uncharacterized protein</fullName>
    </submittedName>
</protein>
<gene>
    <name evidence="3" type="ORF">DNTS_030376</name>
</gene>
<dbReference type="Proteomes" id="UP000316079">
    <property type="component" value="Unassembled WGS sequence"/>
</dbReference>
<evidence type="ECO:0000256" key="1">
    <source>
        <dbReference type="SAM" id="MobiDB-lite"/>
    </source>
</evidence>
<keyword evidence="2" id="KW-1133">Transmembrane helix</keyword>
<keyword evidence="2" id="KW-0472">Membrane</keyword>
<evidence type="ECO:0000313" key="3">
    <source>
        <dbReference type="EMBL" id="TRY94289.1"/>
    </source>
</evidence>
<dbReference type="EMBL" id="SRMA01025462">
    <property type="protein sequence ID" value="TRY94289.1"/>
    <property type="molecule type" value="Genomic_DNA"/>
</dbReference>
<dbReference type="OrthoDB" id="10660180at2759"/>
<proteinExistence type="predicted"/>
<name>A0A553QWE7_9TELE</name>
<keyword evidence="4" id="KW-1185">Reference proteome</keyword>